<dbReference type="Pfam" id="PF01755">
    <property type="entry name" value="Glyco_transf_25"/>
    <property type="match status" value="1"/>
</dbReference>
<dbReference type="InterPro" id="IPR029044">
    <property type="entry name" value="Nucleotide-diphossugar_trans"/>
</dbReference>
<feature type="region of interest" description="Disordered" evidence="1">
    <location>
        <begin position="223"/>
        <end position="243"/>
    </location>
</feature>
<evidence type="ECO:0000313" key="4">
    <source>
        <dbReference type="Proteomes" id="UP001596337"/>
    </source>
</evidence>
<accession>A0ABW2BVV0</accession>
<dbReference type="RefSeq" id="WP_345394763.1">
    <property type="nucleotide sequence ID" value="NZ_BAABLA010000022.1"/>
</dbReference>
<comment type="caution">
    <text evidence="3">The sequence shown here is derived from an EMBL/GenBank/DDBJ whole genome shotgun (WGS) entry which is preliminary data.</text>
</comment>
<name>A0ABW2BVV0_9PSEU</name>
<dbReference type="CDD" id="cd06532">
    <property type="entry name" value="Glyco_transf_25"/>
    <property type="match status" value="1"/>
</dbReference>
<keyword evidence="4" id="KW-1185">Reference proteome</keyword>
<dbReference type="Proteomes" id="UP001596337">
    <property type="component" value="Unassembled WGS sequence"/>
</dbReference>
<evidence type="ECO:0000259" key="2">
    <source>
        <dbReference type="Pfam" id="PF01755"/>
    </source>
</evidence>
<evidence type="ECO:0000256" key="1">
    <source>
        <dbReference type="SAM" id="MobiDB-lite"/>
    </source>
</evidence>
<gene>
    <name evidence="3" type="ORF">ACFQGD_08445</name>
</gene>
<reference evidence="4" key="1">
    <citation type="journal article" date="2019" name="Int. J. Syst. Evol. Microbiol.">
        <title>The Global Catalogue of Microorganisms (GCM) 10K type strain sequencing project: providing services to taxonomists for standard genome sequencing and annotation.</title>
        <authorList>
            <consortium name="The Broad Institute Genomics Platform"/>
            <consortium name="The Broad Institute Genome Sequencing Center for Infectious Disease"/>
            <person name="Wu L."/>
            <person name="Ma J."/>
        </authorList>
    </citation>
    <scope>NUCLEOTIDE SEQUENCE [LARGE SCALE GENOMIC DNA]</scope>
    <source>
        <strain evidence="4">KCTC 32255</strain>
    </source>
</reference>
<dbReference type="EMBL" id="JBHSXX010000001">
    <property type="protein sequence ID" value="MFC6867176.1"/>
    <property type="molecule type" value="Genomic_DNA"/>
</dbReference>
<evidence type="ECO:0000313" key="3">
    <source>
        <dbReference type="EMBL" id="MFC6867176.1"/>
    </source>
</evidence>
<dbReference type="InterPro" id="IPR002654">
    <property type="entry name" value="Glyco_trans_25"/>
</dbReference>
<proteinExistence type="predicted"/>
<protein>
    <submittedName>
        <fullName evidence="3">Glycosyltransferase family 25 protein</fullName>
    </submittedName>
</protein>
<sequence>MISTRDVRTYVINLPRRADRRAEITRRLPHALPVVFTSDWGAQFDGRILSLDDLHNAGHKLFPWPIASQNPWWSRPLKYGEIGCTLAHHACWRHAATTGTEPYILILEDDAVLGPTFLDDLLQALERLAETTAFDLLYLGRYPLEPDRGAVAPGLVVPGYSHCSYGYLLTRPALDVLLGMHLEHAIVPVDEFLPSLYIDHPRDDLRARFPSQLTALACEPPLVHQRPKDDAGSDTEDSAFVTQ</sequence>
<feature type="domain" description="Glycosyl transferase family 25" evidence="2">
    <location>
        <begin position="9"/>
        <end position="136"/>
    </location>
</feature>
<organism evidence="3 4">
    <name type="scientific">Haloechinothrix salitolerans</name>
    <dbReference type="NCBI Taxonomy" id="926830"/>
    <lineage>
        <taxon>Bacteria</taxon>
        <taxon>Bacillati</taxon>
        <taxon>Actinomycetota</taxon>
        <taxon>Actinomycetes</taxon>
        <taxon>Pseudonocardiales</taxon>
        <taxon>Pseudonocardiaceae</taxon>
        <taxon>Haloechinothrix</taxon>
    </lineage>
</organism>
<dbReference type="SUPFAM" id="SSF53448">
    <property type="entry name" value="Nucleotide-diphospho-sugar transferases"/>
    <property type="match status" value="1"/>
</dbReference>